<dbReference type="InterPro" id="IPR010255">
    <property type="entry name" value="Haem_peroxidase_sf"/>
</dbReference>
<reference evidence="12" key="2">
    <citation type="submission" date="2022-10" db="EMBL/GenBank/DDBJ databases">
        <authorList>
            <consortium name="ENA_rothamsted_submissions"/>
            <consortium name="culmorum"/>
            <person name="King R."/>
        </authorList>
    </citation>
    <scope>NUCLEOTIDE SEQUENCE</scope>
</reference>
<reference evidence="12" key="1">
    <citation type="submission" date="2022-01" db="EMBL/GenBank/DDBJ databases">
        <authorList>
            <person name="King R."/>
        </authorList>
    </citation>
    <scope>NUCLEOTIDE SEQUENCE</scope>
</reference>
<dbReference type="GO" id="GO:0004601">
    <property type="term" value="F:peroxidase activity"/>
    <property type="evidence" value="ECO:0007669"/>
    <property type="project" value="UniProtKB-KW"/>
</dbReference>
<feature type="chain" id="PRO_5040282040" description="Peroxidase" evidence="11">
    <location>
        <begin position="21"/>
        <end position="609"/>
    </location>
</feature>
<keyword evidence="3" id="KW-0575">Peroxidase</keyword>
<dbReference type="CDD" id="cd09823">
    <property type="entry name" value="peroxinectin_like"/>
    <property type="match status" value="1"/>
</dbReference>
<dbReference type="OrthoDB" id="823504at2759"/>
<evidence type="ECO:0000256" key="8">
    <source>
        <dbReference type="ARBA" id="ARBA00023004"/>
    </source>
</evidence>
<dbReference type="InterPro" id="IPR037120">
    <property type="entry name" value="Haem_peroxidase_sf_animal"/>
</dbReference>
<evidence type="ECO:0000256" key="10">
    <source>
        <dbReference type="PIRSR" id="PIRSR619791-2"/>
    </source>
</evidence>
<protein>
    <recommendedName>
        <fullName evidence="14">Peroxidase</fullName>
    </recommendedName>
</protein>
<evidence type="ECO:0000256" key="2">
    <source>
        <dbReference type="ARBA" id="ARBA00022525"/>
    </source>
</evidence>
<accession>A0A9N9S4P9</accession>
<dbReference type="GO" id="GO:0006979">
    <property type="term" value="P:response to oxidative stress"/>
    <property type="evidence" value="ECO:0007669"/>
    <property type="project" value="InterPro"/>
</dbReference>
<proteinExistence type="predicted"/>
<comment type="subcellular location">
    <subcellularLocation>
        <location evidence="1">Secreted</location>
    </subcellularLocation>
</comment>
<organism evidence="12 13">
    <name type="scientific">Chironomus riparius</name>
    <dbReference type="NCBI Taxonomy" id="315576"/>
    <lineage>
        <taxon>Eukaryota</taxon>
        <taxon>Metazoa</taxon>
        <taxon>Ecdysozoa</taxon>
        <taxon>Arthropoda</taxon>
        <taxon>Hexapoda</taxon>
        <taxon>Insecta</taxon>
        <taxon>Pterygota</taxon>
        <taxon>Neoptera</taxon>
        <taxon>Endopterygota</taxon>
        <taxon>Diptera</taxon>
        <taxon>Nematocera</taxon>
        <taxon>Chironomoidea</taxon>
        <taxon>Chironomidae</taxon>
        <taxon>Chironominae</taxon>
        <taxon>Chironomus</taxon>
    </lineage>
</organism>
<evidence type="ECO:0000313" key="12">
    <source>
        <dbReference type="EMBL" id="CAG9809436.1"/>
    </source>
</evidence>
<evidence type="ECO:0000256" key="6">
    <source>
        <dbReference type="ARBA" id="ARBA00022729"/>
    </source>
</evidence>
<dbReference type="Pfam" id="PF03098">
    <property type="entry name" value="An_peroxidase"/>
    <property type="match status" value="1"/>
</dbReference>
<dbReference type="Gene3D" id="1.10.640.10">
    <property type="entry name" value="Haem peroxidase domain superfamily, animal type"/>
    <property type="match status" value="1"/>
</dbReference>
<evidence type="ECO:0008006" key="14">
    <source>
        <dbReference type="Google" id="ProtNLM"/>
    </source>
</evidence>
<gene>
    <name evidence="12" type="ORF">CHIRRI_LOCUS12260</name>
</gene>
<dbReference type="GO" id="GO:0005576">
    <property type="term" value="C:extracellular region"/>
    <property type="evidence" value="ECO:0007669"/>
    <property type="project" value="UniProtKB-SubCell"/>
</dbReference>
<dbReference type="GO" id="GO:0022412">
    <property type="term" value="P:cellular process involved in reproduction in multicellular organism"/>
    <property type="evidence" value="ECO:0007669"/>
    <property type="project" value="UniProtKB-ARBA"/>
</dbReference>
<evidence type="ECO:0000256" key="4">
    <source>
        <dbReference type="ARBA" id="ARBA00022617"/>
    </source>
</evidence>
<dbReference type="FunFam" id="1.10.640.10:FF:000003">
    <property type="entry name" value="chorion peroxidase"/>
    <property type="match status" value="1"/>
</dbReference>
<dbReference type="Proteomes" id="UP001153620">
    <property type="component" value="Chromosome 3"/>
</dbReference>
<dbReference type="PANTHER" id="PTHR11475">
    <property type="entry name" value="OXIDASE/PEROXIDASE"/>
    <property type="match status" value="1"/>
</dbReference>
<sequence>MKIILILLSTIIFLVKENQSIANFKNEFCESVLKPLQCNPTLKYRPINGRCNNLQNPYLGAANTKFGRLMKARYSDGISAPPKSVTGGELPSARLISLEVFNDTNILNLKFTQAFMQFAQMIAHDISNILSAPTQRGCCKDDGKLVPKPDQNCLHISVPPVDENHSGMKCLDFVRSLTNNDMKCPNYPKGPAEQINEATASLDLSHVYGTSKEVLNKQRLFQNGMLAMEKRFNSTWPIHDPNTKSTCFTENSKETCYISGDSRINQNPTLSVMQILFVREHNRIALELQKLNPHWSDEILFQEARRINIAEFQYIAYYGWFFSIVGVKNLESLGYYFQPSGSEYANDYNATLDFSIFNEFPSGVFRLLHTTIDGHLSKVSESRTLEEIVRLSDFYHRPKAIEGYGNFDSFLRGMVAQPAQYFDGNYDEEVRSYLFRMQKEFGSDLKALDIQRGRDHGLPNYNELRSYCGLPRATKWEDFADHIPLSDIDNLKKVYADVDDVEFNVGSSLELPHSPNTMIGITYACILKIQVRAFRSGDRFWFENNDPAARFTPNQLAEIRKASFSRIICDNTESIFSLPQNTFLIPNEVNNTYVKCSDVPRVDLSFFKE</sequence>
<evidence type="ECO:0000313" key="13">
    <source>
        <dbReference type="Proteomes" id="UP001153620"/>
    </source>
</evidence>
<keyword evidence="5 10" id="KW-0479">Metal-binding</keyword>
<keyword evidence="8 10" id="KW-0408">Iron</keyword>
<feature type="binding site" description="axial binding residue" evidence="10">
    <location>
        <position position="369"/>
    </location>
    <ligand>
        <name>heme b</name>
        <dbReference type="ChEBI" id="CHEBI:60344"/>
    </ligand>
    <ligandPart>
        <name>Fe</name>
        <dbReference type="ChEBI" id="CHEBI:18248"/>
    </ligandPart>
</feature>
<keyword evidence="2" id="KW-0964">Secreted</keyword>
<evidence type="ECO:0000256" key="7">
    <source>
        <dbReference type="ARBA" id="ARBA00023002"/>
    </source>
</evidence>
<dbReference type="GO" id="GO:0020037">
    <property type="term" value="F:heme binding"/>
    <property type="evidence" value="ECO:0007669"/>
    <property type="project" value="InterPro"/>
</dbReference>
<keyword evidence="9" id="KW-1015">Disulfide bond</keyword>
<evidence type="ECO:0000256" key="5">
    <source>
        <dbReference type="ARBA" id="ARBA00022723"/>
    </source>
</evidence>
<keyword evidence="4 10" id="KW-0349">Heme</keyword>
<keyword evidence="6 11" id="KW-0732">Signal</keyword>
<evidence type="ECO:0000256" key="1">
    <source>
        <dbReference type="ARBA" id="ARBA00004613"/>
    </source>
</evidence>
<keyword evidence="7" id="KW-0560">Oxidoreductase</keyword>
<dbReference type="EMBL" id="OU895879">
    <property type="protein sequence ID" value="CAG9809436.1"/>
    <property type="molecule type" value="Genomic_DNA"/>
</dbReference>
<keyword evidence="13" id="KW-1185">Reference proteome</keyword>
<dbReference type="InterPro" id="IPR019791">
    <property type="entry name" value="Haem_peroxidase_animal"/>
</dbReference>
<dbReference type="GO" id="GO:0046872">
    <property type="term" value="F:metal ion binding"/>
    <property type="evidence" value="ECO:0007669"/>
    <property type="project" value="UniProtKB-KW"/>
</dbReference>
<dbReference type="SUPFAM" id="SSF48113">
    <property type="entry name" value="Heme-dependent peroxidases"/>
    <property type="match status" value="1"/>
</dbReference>
<dbReference type="PRINTS" id="PR00457">
    <property type="entry name" value="ANPEROXIDASE"/>
</dbReference>
<evidence type="ECO:0000256" key="3">
    <source>
        <dbReference type="ARBA" id="ARBA00022559"/>
    </source>
</evidence>
<evidence type="ECO:0000256" key="9">
    <source>
        <dbReference type="ARBA" id="ARBA00023157"/>
    </source>
</evidence>
<feature type="signal peptide" evidence="11">
    <location>
        <begin position="1"/>
        <end position="20"/>
    </location>
</feature>
<evidence type="ECO:0000256" key="11">
    <source>
        <dbReference type="SAM" id="SignalP"/>
    </source>
</evidence>
<dbReference type="AlphaFoldDB" id="A0A9N9S4P9"/>
<name>A0A9N9S4P9_9DIPT</name>
<dbReference type="PANTHER" id="PTHR11475:SF86">
    <property type="entry name" value="PEROXIDASE"/>
    <property type="match status" value="1"/>
</dbReference>